<comment type="caution">
    <text evidence="1">The sequence shown here is derived from an EMBL/GenBank/DDBJ whole genome shotgun (WGS) entry which is preliminary data.</text>
</comment>
<reference evidence="2" key="1">
    <citation type="submission" date="2017-03" db="EMBL/GenBank/DDBJ databases">
        <title>Phytopthora megakarya and P. palmivora, two closely related causual agents of cacao black pod achieved similar genome size and gene model numbers by different mechanisms.</title>
        <authorList>
            <person name="Ali S."/>
            <person name="Shao J."/>
            <person name="Larry D.J."/>
            <person name="Kronmiller B."/>
            <person name="Shen D."/>
            <person name="Strem M.D."/>
            <person name="Melnick R.L."/>
            <person name="Guiltinan M.J."/>
            <person name="Tyler B.M."/>
            <person name="Meinhardt L.W."/>
            <person name="Bailey B.A."/>
        </authorList>
    </citation>
    <scope>NUCLEOTIDE SEQUENCE [LARGE SCALE GENOMIC DNA]</scope>
    <source>
        <strain evidence="2">zdho120</strain>
    </source>
</reference>
<proteinExistence type="predicted"/>
<sequence length="121" mass="13736">METCHPQVLRDYKAEQVVQVASQRGTVRALVSDFDGAEGQQQPHKLKAISELQQRQLNNLLARWIAISLRPLALVEDVGFREVIKFIAGLAAVELHLPGRTKVRDDIMRLLQNFVSNYKKC</sequence>
<dbReference type="EMBL" id="NBNE01018690">
    <property type="protein sequence ID" value="OWY92154.1"/>
    <property type="molecule type" value="Genomic_DNA"/>
</dbReference>
<organism evidence="1 2">
    <name type="scientific">Phytophthora megakarya</name>
    <dbReference type="NCBI Taxonomy" id="4795"/>
    <lineage>
        <taxon>Eukaryota</taxon>
        <taxon>Sar</taxon>
        <taxon>Stramenopiles</taxon>
        <taxon>Oomycota</taxon>
        <taxon>Peronosporomycetes</taxon>
        <taxon>Peronosporales</taxon>
        <taxon>Peronosporaceae</taxon>
        <taxon>Phytophthora</taxon>
    </lineage>
</organism>
<dbReference type="SUPFAM" id="SSF140996">
    <property type="entry name" value="Hermes dimerisation domain"/>
    <property type="match status" value="1"/>
</dbReference>
<protein>
    <submittedName>
        <fullName evidence="1">Uncharacterized protein</fullName>
    </submittedName>
</protein>
<name>A0A225UGD7_9STRA</name>
<evidence type="ECO:0000313" key="1">
    <source>
        <dbReference type="EMBL" id="OWY92154.1"/>
    </source>
</evidence>
<gene>
    <name evidence="1" type="ORF">PHMEG_00038957</name>
</gene>
<evidence type="ECO:0000313" key="2">
    <source>
        <dbReference type="Proteomes" id="UP000198211"/>
    </source>
</evidence>
<dbReference type="Proteomes" id="UP000198211">
    <property type="component" value="Unassembled WGS sequence"/>
</dbReference>
<keyword evidence="2" id="KW-1185">Reference proteome</keyword>
<accession>A0A225UGD7</accession>
<dbReference type="AlphaFoldDB" id="A0A225UGD7"/>